<keyword evidence="7" id="KW-0333">Golgi apparatus</keyword>
<accession>A0A8B8BQE9</accession>
<keyword evidence="5" id="KW-0735">Signal-anchor</keyword>
<dbReference type="OrthoDB" id="514299at2759"/>
<keyword evidence="11" id="KW-0732">Signal</keyword>
<evidence type="ECO:0000256" key="7">
    <source>
        <dbReference type="ARBA" id="ARBA00023034"/>
    </source>
</evidence>
<evidence type="ECO:0000256" key="1">
    <source>
        <dbReference type="ARBA" id="ARBA00004323"/>
    </source>
</evidence>
<evidence type="ECO:0000256" key="11">
    <source>
        <dbReference type="SAM" id="SignalP"/>
    </source>
</evidence>
<keyword evidence="8" id="KW-0472">Membrane</keyword>
<evidence type="ECO:0000256" key="5">
    <source>
        <dbReference type="ARBA" id="ARBA00022968"/>
    </source>
</evidence>
<dbReference type="GO" id="GO:0000139">
    <property type="term" value="C:Golgi membrane"/>
    <property type="evidence" value="ECO:0007669"/>
    <property type="project" value="UniProtKB-SubCell"/>
</dbReference>
<keyword evidence="3" id="KW-0808">Transferase</keyword>
<evidence type="ECO:0000256" key="10">
    <source>
        <dbReference type="SAM" id="MobiDB-lite"/>
    </source>
</evidence>
<comment type="subcellular location">
    <subcellularLocation>
        <location evidence="1">Golgi apparatus membrane</location>
        <topology evidence="1">Single-pass type II membrane protein</topology>
    </subcellularLocation>
</comment>
<dbReference type="GO" id="GO:0001733">
    <property type="term" value="F:galactosylceramide sulfotransferase activity"/>
    <property type="evidence" value="ECO:0007669"/>
    <property type="project" value="InterPro"/>
</dbReference>
<dbReference type="Pfam" id="PF06990">
    <property type="entry name" value="Gal-3-0_sulfotr"/>
    <property type="match status" value="1"/>
</dbReference>
<evidence type="ECO:0000256" key="4">
    <source>
        <dbReference type="ARBA" id="ARBA00022692"/>
    </source>
</evidence>
<keyword evidence="6" id="KW-1133">Transmembrane helix</keyword>
<evidence type="ECO:0000313" key="12">
    <source>
        <dbReference type="Proteomes" id="UP000694844"/>
    </source>
</evidence>
<organism evidence="12 13">
    <name type="scientific">Crassostrea virginica</name>
    <name type="common">Eastern oyster</name>
    <dbReference type="NCBI Taxonomy" id="6565"/>
    <lineage>
        <taxon>Eukaryota</taxon>
        <taxon>Metazoa</taxon>
        <taxon>Spiralia</taxon>
        <taxon>Lophotrochozoa</taxon>
        <taxon>Mollusca</taxon>
        <taxon>Bivalvia</taxon>
        <taxon>Autobranchia</taxon>
        <taxon>Pteriomorphia</taxon>
        <taxon>Ostreida</taxon>
        <taxon>Ostreoidea</taxon>
        <taxon>Ostreidae</taxon>
        <taxon>Crassostrea</taxon>
    </lineage>
</organism>
<keyword evidence="12" id="KW-1185">Reference proteome</keyword>
<feature type="region of interest" description="Disordered" evidence="10">
    <location>
        <begin position="40"/>
        <end position="59"/>
    </location>
</feature>
<name>A0A8B8BQE9_CRAVI</name>
<evidence type="ECO:0000256" key="3">
    <source>
        <dbReference type="ARBA" id="ARBA00022679"/>
    </source>
</evidence>
<dbReference type="InterPro" id="IPR009729">
    <property type="entry name" value="Gal-3-0_sulfotransfrase"/>
</dbReference>
<evidence type="ECO:0000256" key="8">
    <source>
        <dbReference type="ARBA" id="ARBA00023136"/>
    </source>
</evidence>
<dbReference type="Proteomes" id="UP000694844">
    <property type="component" value="Chromosome 9"/>
</dbReference>
<evidence type="ECO:0000313" key="13">
    <source>
        <dbReference type="RefSeq" id="XP_022305136.1"/>
    </source>
</evidence>
<feature type="signal peptide" evidence="11">
    <location>
        <begin position="1"/>
        <end position="32"/>
    </location>
</feature>
<dbReference type="KEGG" id="cvn:111112101"/>
<dbReference type="PANTHER" id="PTHR14647">
    <property type="entry name" value="GALACTOSE-3-O-SULFOTRANSFERASE"/>
    <property type="match status" value="1"/>
</dbReference>
<sequence>MVSSRLLTRRVLPVVLFLVCVILLSRHLPGEQREITPEVLGSVKEESNPKKVPGSPPDSQVAVWEEHVGKDIRNAGERDNFVCIMCASQPVAVVLRRYAFTRRLNVMLPRDNNIYLGWPYLLNEVDYRPSVDKFNCLIEPAVYNRTIMKPLFPSDTQFIAIIRDPWSHFKSTFHDLQVDKILGIKAEDPLVEYLRNVGIYDAIYKHHNSNPHRYCIPDGFSVTKNLLSHYLGMPLGFPGDRDDISGNEVAVNSYISQQDKEFGLVMIMEYFDESMLFLKQLMKWSYKDIVYEKVNIFKYTHDSYPDSIKNKHKEWSPIDYIVYDHFRRKMESQIRNGGLAFQNELKKFKRILHTVNQFCKYVKQSLLLNSKITLKEFTFSGYECIFLSENLNHLYLLQRRSDADMTEKIKSYKRTC</sequence>
<dbReference type="GO" id="GO:0009247">
    <property type="term" value="P:glycolipid biosynthetic process"/>
    <property type="evidence" value="ECO:0007669"/>
    <property type="project" value="InterPro"/>
</dbReference>
<reference evidence="13" key="1">
    <citation type="submission" date="2025-08" db="UniProtKB">
        <authorList>
            <consortium name="RefSeq"/>
        </authorList>
    </citation>
    <scope>IDENTIFICATION</scope>
    <source>
        <tissue evidence="13">Whole sample</tissue>
    </source>
</reference>
<feature type="chain" id="PRO_5034673682" evidence="11">
    <location>
        <begin position="33"/>
        <end position="416"/>
    </location>
</feature>
<dbReference type="AlphaFoldDB" id="A0A8B8BQE9"/>
<comment type="similarity">
    <text evidence="2">Belongs to the galactose-3-O-sulfotransferase family.</text>
</comment>
<evidence type="ECO:0000256" key="6">
    <source>
        <dbReference type="ARBA" id="ARBA00022989"/>
    </source>
</evidence>
<evidence type="ECO:0000256" key="9">
    <source>
        <dbReference type="ARBA" id="ARBA00023180"/>
    </source>
</evidence>
<proteinExistence type="inferred from homology"/>
<dbReference type="InterPro" id="IPR027417">
    <property type="entry name" value="P-loop_NTPase"/>
</dbReference>
<keyword evidence="4" id="KW-0812">Transmembrane</keyword>
<dbReference type="RefSeq" id="XP_022305136.1">
    <property type="nucleotide sequence ID" value="XM_022449428.1"/>
</dbReference>
<evidence type="ECO:0000256" key="2">
    <source>
        <dbReference type="ARBA" id="ARBA00008124"/>
    </source>
</evidence>
<protein>
    <submittedName>
        <fullName evidence="13">Galactosylceramide sulfotransferase-like</fullName>
    </submittedName>
</protein>
<dbReference type="PANTHER" id="PTHR14647:SF87">
    <property type="entry name" value="PUTATIVE-RELATED"/>
    <property type="match status" value="1"/>
</dbReference>
<keyword evidence="9" id="KW-0325">Glycoprotein</keyword>
<dbReference type="GeneID" id="111112101"/>
<gene>
    <name evidence="13" type="primary">LOC111112101</name>
</gene>
<dbReference type="Gene3D" id="3.40.50.300">
    <property type="entry name" value="P-loop containing nucleotide triphosphate hydrolases"/>
    <property type="match status" value="1"/>
</dbReference>